<sequence>MAKNKLVLSGEDQTITLPFDANIIGTNANETIKVVAGVDADFSVGSGDRVEVAGNLADYTVTASGNTLILTDADGNEIILAVGDTGTLAFADGSAALDFDLANLAVTVGGVTVDDSFDATSVTLDATDKSTVGDSTVDAGEGQTFTLTTGADTLSGTSGSDTFDATASGTLNTTDKLIDTSTTDMDVLNALLPVGNSIKPTITNIETFNAEVQFGSILDLDDASNLQALNLTTNQTGVTSTTLTNVSDLYAINVDTSKLKTLNVDDDAKLVLDGDTLTINNTATSGNASLEVNSTNAANTLTLEAATSDFDKITVTGDQDLTLKGVEGDDEVTNNLSSGSLTVQLAAAATGDYTKVDADTFVGSTIGTKITVADGASLTLTEANSGDTIDGTGTLNLGSTFANENSTDEDVNINVTAFSIVNYTVGADNQEVTLTADTGDTLNILGDKTLTFTVGNDATQTVNASTYTGNITFESVANAANATTAESSSVIGGTGNDTFKLGALAANEGIIVMGGAGDDTVLMTTANIADSTGESIAIIGGEGTDTVLFRTDMSAAFTIGKSGVDSQVYFDVDQVKLDAKGAAGTAGNVKLTFTDDDLLNDQTINFVGANNTQLVDVAVEIKDDNGSIDLTDSNLSFSGLDAFNVVANAATTSIKGSNAGETIIATAATGSVTIYGNDGNDTIYGGGDNSADVDTIYGGAGNDIIIGGVGEDILYGDEGNDIFRLTVLTKTGVATGTPAGVDAAVSATAISGVADLIKDFTQGEDKIDLSELLDAYTAVGVDLATAVSGTLEVVEKEATQVSTADATADSVVGANELLFWTEYSSTNNETTVYALFDKDGALGATTGFDAVAVTLTGNIDVTVDDFIFI</sequence>
<evidence type="ECO:0000313" key="3">
    <source>
        <dbReference type="Proteomes" id="UP000242999"/>
    </source>
</evidence>
<dbReference type="Gene3D" id="2.150.10.10">
    <property type="entry name" value="Serralysin-like metalloprotease, C-terminal"/>
    <property type="match status" value="1"/>
</dbReference>
<proteinExistence type="predicted"/>
<dbReference type="Proteomes" id="UP000242999">
    <property type="component" value="Unassembled WGS sequence"/>
</dbReference>
<dbReference type="InterPro" id="IPR011049">
    <property type="entry name" value="Serralysin-like_metalloprot_C"/>
</dbReference>
<dbReference type="OrthoDB" id="223957at2"/>
<protein>
    <submittedName>
        <fullName evidence="2">Hemolysin-type calcium-binding repeat-containing protein</fullName>
    </submittedName>
</protein>
<keyword evidence="1" id="KW-0106">Calcium</keyword>
<dbReference type="AlphaFoldDB" id="A0A1H6RBI7"/>
<dbReference type="SUPFAM" id="SSF51120">
    <property type="entry name" value="beta-Roll"/>
    <property type="match status" value="1"/>
</dbReference>
<accession>A0A1H6RBI7</accession>
<dbReference type="RefSeq" id="WP_093308732.1">
    <property type="nucleotide sequence ID" value="NZ_FNYH01000003.1"/>
</dbReference>
<dbReference type="InterPro" id="IPR001343">
    <property type="entry name" value="Hemolysn_Ca-bd"/>
</dbReference>
<keyword evidence="3" id="KW-1185">Reference proteome</keyword>
<dbReference type="GO" id="GO:0005509">
    <property type="term" value="F:calcium ion binding"/>
    <property type="evidence" value="ECO:0007669"/>
    <property type="project" value="InterPro"/>
</dbReference>
<gene>
    <name evidence="2" type="ORF">SAMN05421831_10371</name>
</gene>
<dbReference type="EMBL" id="FNYH01000003">
    <property type="protein sequence ID" value="SEI50604.1"/>
    <property type="molecule type" value="Genomic_DNA"/>
</dbReference>
<name>A0A1H6RBI7_9GAMM</name>
<evidence type="ECO:0000256" key="1">
    <source>
        <dbReference type="ARBA" id="ARBA00022837"/>
    </source>
</evidence>
<organism evidence="2 3">
    <name type="scientific">Allopseudospirillum japonicum</name>
    <dbReference type="NCBI Taxonomy" id="64971"/>
    <lineage>
        <taxon>Bacteria</taxon>
        <taxon>Pseudomonadati</taxon>
        <taxon>Pseudomonadota</taxon>
        <taxon>Gammaproteobacteria</taxon>
        <taxon>Oceanospirillales</taxon>
        <taxon>Oceanospirillaceae</taxon>
        <taxon>Allopseudospirillum</taxon>
    </lineage>
</organism>
<dbReference type="PROSITE" id="PS00330">
    <property type="entry name" value="HEMOLYSIN_CALCIUM"/>
    <property type="match status" value="1"/>
</dbReference>
<evidence type="ECO:0000313" key="2">
    <source>
        <dbReference type="EMBL" id="SEI50604.1"/>
    </source>
</evidence>
<dbReference type="PRINTS" id="PR00313">
    <property type="entry name" value="CABNDNGRPT"/>
</dbReference>
<reference evidence="3" key="1">
    <citation type="submission" date="2016-10" db="EMBL/GenBank/DDBJ databases">
        <authorList>
            <person name="Varghese N."/>
            <person name="Submissions S."/>
        </authorList>
    </citation>
    <scope>NUCLEOTIDE SEQUENCE [LARGE SCALE GENOMIC DNA]</scope>
    <source>
        <strain evidence="3">DSM 7165</strain>
    </source>
</reference>
<dbReference type="InterPro" id="IPR018511">
    <property type="entry name" value="Hemolysin-typ_Ca-bd_CS"/>
</dbReference>
<dbReference type="STRING" id="64971.SAMN05421831_10371"/>
<dbReference type="Pfam" id="PF00353">
    <property type="entry name" value="HemolysinCabind"/>
    <property type="match status" value="3"/>
</dbReference>